<protein>
    <submittedName>
        <fullName evidence="1">Uncharacterized protein</fullName>
    </submittedName>
</protein>
<reference evidence="1 2" key="1">
    <citation type="journal article" date="2018" name="Front. Plant Sci.">
        <title>Red Clover (Trifolium pratense) and Zigzag Clover (T. medium) - A Picture of Genomic Similarities and Differences.</title>
        <authorList>
            <person name="Dluhosova J."/>
            <person name="Istvanek J."/>
            <person name="Nedelnik J."/>
            <person name="Repkova J."/>
        </authorList>
    </citation>
    <scope>NUCLEOTIDE SEQUENCE [LARGE SCALE GENOMIC DNA]</scope>
    <source>
        <strain evidence="2">cv. 10/8</strain>
        <tissue evidence="1">Leaf</tissue>
    </source>
</reference>
<accession>A0A392SCI8</accession>
<feature type="non-terminal residue" evidence="1">
    <location>
        <position position="46"/>
    </location>
</feature>
<dbReference type="EMBL" id="LXQA010360185">
    <property type="protein sequence ID" value="MCI46631.1"/>
    <property type="molecule type" value="Genomic_DNA"/>
</dbReference>
<name>A0A392SCI8_9FABA</name>
<comment type="caution">
    <text evidence="1">The sequence shown here is derived from an EMBL/GenBank/DDBJ whole genome shotgun (WGS) entry which is preliminary data.</text>
</comment>
<organism evidence="1 2">
    <name type="scientific">Trifolium medium</name>
    <dbReference type="NCBI Taxonomy" id="97028"/>
    <lineage>
        <taxon>Eukaryota</taxon>
        <taxon>Viridiplantae</taxon>
        <taxon>Streptophyta</taxon>
        <taxon>Embryophyta</taxon>
        <taxon>Tracheophyta</taxon>
        <taxon>Spermatophyta</taxon>
        <taxon>Magnoliopsida</taxon>
        <taxon>eudicotyledons</taxon>
        <taxon>Gunneridae</taxon>
        <taxon>Pentapetalae</taxon>
        <taxon>rosids</taxon>
        <taxon>fabids</taxon>
        <taxon>Fabales</taxon>
        <taxon>Fabaceae</taxon>
        <taxon>Papilionoideae</taxon>
        <taxon>50 kb inversion clade</taxon>
        <taxon>NPAAA clade</taxon>
        <taxon>Hologalegina</taxon>
        <taxon>IRL clade</taxon>
        <taxon>Trifolieae</taxon>
        <taxon>Trifolium</taxon>
    </lineage>
</organism>
<keyword evidence="2" id="KW-1185">Reference proteome</keyword>
<evidence type="ECO:0000313" key="1">
    <source>
        <dbReference type="EMBL" id="MCI46631.1"/>
    </source>
</evidence>
<evidence type="ECO:0000313" key="2">
    <source>
        <dbReference type="Proteomes" id="UP000265520"/>
    </source>
</evidence>
<dbReference type="Proteomes" id="UP000265520">
    <property type="component" value="Unassembled WGS sequence"/>
</dbReference>
<proteinExistence type="predicted"/>
<sequence>MRLPLVLVLVLARAEGWLVGGAAVLVVGVCFGCWWCVQPDVLHLRL</sequence>
<dbReference type="AlphaFoldDB" id="A0A392SCI8"/>